<reference evidence="2" key="1">
    <citation type="submission" date="2020-04" db="EMBL/GenBank/DDBJ databases">
        <authorList>
            <person name="Zhang T."/>
        </authorList>
    </citation>
    <scope>NUCLEOTIDE SEQUENCE</scope>
    <source>
        <strain evidence="2">HKST-UBA12</strain>
    </source>
</reference>
<dbReference type="Proteomes" id="UP000760819">
    <property type="component" value="Unassembled WGS sequence"/>
</dbReference>
<sequence length="178" mass="20684">MFVLILPGYSTKNKPEAYNISEVLEAAGHQTLVYEWPHWEDVRLQLRPDFELPTIRSRIKEVARQAELAIVAKSIGTFVAMLLLQKYSDIDPQKIILLGFPLTSLDEQEGKIYPEMIARFKDRTHILQNEHDPHGSSEEVKALLGEHQALLQVMPGRDDHRYDYPQEVERLLRIKNRE</sequence>
<dbReference type="AlphaFoldDB" id="A0A955I7X3"/>
<accession>A0A955I7X3</accession>
<comment type="caution">
    <text evidence="2">The sequence shown here is derived from an EMBL/GenBank/DDBJ whole genome shotgun (WGS) entry which is preliminary data.</text>
</comment>
<dbReference type="InterPro" id="IPR029058">
    <property type="entry name" value="AB_hydrolase_fold"/>
</dbReference>
<evidence type="ECO:0000313" key="3">
    <source>
        <dbReference type="Proteomes" id="UP000760819"/>
    </source>
</evidence>
<reference evidence="2" key="2">
    <citation type="journal article" date="2021" name="Microbiome">
        <title>Successional dynamics and alternative stable states in a saline activated sludge microbial community over 9 years.</title>
        <authorList>
            <person name="Wang Y."/>
            <person name="Ye J."/>
            <person name="Ju F."/>
            <person name="Liu L."/>
            <person name="Boyd J.A."/>
            <person name="Deng Y."/>
            <person name="Parks D.H."/>
            <person name="Jiang X."/>
            <person name="Yin X."/>
            <person name="Woodcroft B.J."/>
            <person name="Tyson G.W."/>
            <person name="Hugenholtz P."/>
            <person name="Polz M.F."/>
            <person name="Zhang T."/>
        </authorList>
    </citation>
    <scope>NUCLEOTIDE SEQUENCE</scope>
    <source>
        <strain evidence="2">HKST-UBA12</strain>
    </source>
</reference>
<dbReference type="SUPFAM" id="SSF53474">
    <property type="entry name" value="alpha/beta-Hydrolases"/>
    <property type="match status" value="1"/>
</dbReference>
<dbReference type="Pfam" id="PF20408">
    <property type="entry name" value="Abhydrolase_11"/>
    <property type="match status" value="1"/>
</dbReference>
<evidence type="ECO:0000313" key="2">
    <source>
        <dbReference type="EMBL" id="MCA9379527.1"/>
    </source>
</evidence>
<protein>
    <recommendedName>
        <fullName evidence="1">KANL3/Tex30 alpha/beta hydrolase-like domain-containing protein</fullName>
    </recommendedName>
</protein>
<evidence type="ECO:0000259" key="1">
    <source>
        <dbReference type="Pfam" id="PF20408"/>
    </source>
</evidence>
<dbReference type="InterPro" id="IPR046879">
    <property type="entry name" value="KANL3/Tex30_Abhydrolase"/>
</dbReference>
<dbReference type="Gene3D" id="3.40.50.1820">
    <property type="entry name" value="alpha/beta hydrolase"/>
    <property type="match status" value="1"/>
</dbReference>
<gene>
    <name evidence="2" type="ORF">KC640_03795</name>
</gene>
<dbReference type="EMBL" id="JAGQLI010000221">
    <property type="protein sequence ID" value="MCA9379527.1"/>
    <property type="molecule type" value="Genomic_DNA"/>
</dbReference>
<name>A0A955I7X3_9BACT</name>
<proteinExistence type="predicted"/>
<organism evidence="2 3">
    <name type="scientific">Candidatus Dojkabacteria bacterium</name>
    <dbReference type="NCBI Taxonomy" id="2099670"/>
    <lineage>
        <taxon>Bacteria</taxon>
        <taxon>Candidatus Dojkabacteria</taxon>
    </lineage>
</organism>
<feature type="domain" description="KANL3/Tex30 alpha/beta hydrolase-like" evidence="1">
    <location>
        <begin position="19"/>
        <end position="163"/>
    </location>
</feature>